<dbReference type="InterPro" id="IPR026703">
    <property type="entry name" value="ERICH2"/>
</dbReference>
<accession>T0RL62</accession>
<evidence type="ECO:0000313" key="2">
    <source>
        <dbReference type="EMBL" id="EQC32998.1"/>
    </source>
</evidence>
<protein>
    <submittedName>
        <fullName evidence="2">Uncharacterized protein</fullName>
    </submittedName>
</protein>
<evidence type="ECO:0000313" key="3">
    <source>
        <dbReference type="Proteomes" id="UP000030762"/>
    </source>
</evidence>
<dbReference type="EMBL" id="JH767161">
    <property type="protein sequence ID" value="EQC32998.1"/>
    <property type="molecule type" value="Genomic_DNA"/>
</dbReference>
<feature type="compositionally biased region" description="Basic and acidic residues" evidence="1">
    <location>
        <begin position="12"/>
        <end position="21"/>
    </location>
</feature>
<sequence>MDSIKAALASSKSEDPADLREPHVVEKVLSDEIDGAWADGKAPIEMITTFLGHLEDEETEEALALAQQILAHEPANQLIKNLQTALQLKLVVDNHAEAHDSSESSDDDEDDEEDEEDEDTDDDGQDNEAMLAEAKDVEL</sequence>
<dbReference type="AlphaFoldDB" id="T0RL62"/>
<name>T0RL62_SAPDV</name>
<dbReference type="OMA" id="DLREPHV"/>
<dbReference type="InParanoid" id="T0RL62"/>
<gene>
    <name evidence="2" type="ORF">SDRG_09520</name>
</gene>
<dbReference type="PANTHER" id="PTHR21520:SF2">
    <property type="entry name" value="GLUTAMATE-RICH PROTEIN 2"/>
    <property type="match status" value="1"/>
</dbReference>
<evidence type="ECO:0000256" key="1">
    <source>
        <dbReference type="SAM" id="MobiDB-lite"/>
    </source>
</evidence>
<dbReference type="GeneID" id="19950247"/>
<dbReference type="PANTHER" id="PTHR21520">
    <property type="entry name" value="GLUTAMATE-RICH PROTEIN 2"/>
    <property type="match status" value="1"/>
</dbReference>
<keyword evidence="3" id="KW-1185">Reference proteome</keyword>
<feature type="region of interest" description="Disordered" evidence="1">
    <location>
        <begin position="1"/>
        <end position="21"/>
    </location>
</feature>
<feature type="compositionally biased region" description="Acidic residues" evidence="1">
    <location>
        <begin position="103"/>
        <end position="126"/>
    </location>
</feature>
<reference evidence="2 3" key="1">
    <citation type="submission" date="2012-04" db="EMBL/GenBank/DDBJ databases">
        <title>The Genome Sequence of Saprolegnia declina VS20.</title>
        <authorList>
            <consortium name="The Broad Institute Genome Sequencing Platform"/>
            <person name="Russ C."/>
            <person name="Nusbaum C."/>
            <person name="Tyler B."/>
            <person name="van West P."/>
            <person name="Dieguez-Uribeondo J."/>
            <person name="de Bruijn I."/>
            <person name="Tripathy S."/>
            <person name="Jiang R."/>
            <person name="Young S.K."/>
            <person name="Zeng Q."/>
            <person name="Gargeya S."/>
            <person name="Fitzgerald M."/>
            <person name="Haas B."/>
            <person name="Abouelleil A."/>
            <person name="Alvarado L."/>
            <person name="Arachchi H.M."/>
            <person name="Berlin A."/>
            <person name="Chapman S.B."/>
            <person name="Goldberg J."/>
            <person name="Griggs A."/>
            <person name="Gujja S."/>
            <person name="Hansen M."/>
            <person name="Howarth C."/>
            <person name="Imamovic A."/>
            <person name="Larimer J."/>
            <person name="McCowen C."/>
            <person name="Montmayeur A."/>
            <person name="Murphy C."/>
            <person name="Neiman D."/>
            <person name="Pearson M."/>
            <person name="Priest M."/>
            <person name="Roberts A."/>
            <person name="Saif S."/>
            <person name="Shea T."/>
            <person name="Sisk P."/>
            <person name="Sykes S."/>
            <person name="Wortman J."/>
            <person name="Nusbaum C."/>
            <person name="Birren B."/>
        </authorList>
    </citation>
    <scope>NUCLEOTIDE SEQUENCE [LARGE SCALE GENOMIC DNA]</scope>
    <source>
        <strain evidence="2 3">VS20</strain>
    </source>
</reference>
<dbReference type="RefSeq" id="XP_008613684.1">
    <property type="nucleotide sequence ID" value="XM_008615462.1"/>
</dbReference>
<dbReference type="Proteomes" id="UP000030762">
    <property type="component" value="Unassembled WGS sequence"/>
</dbReference>
<dbReference type="OrthoDB" id="78932at2759"/>
<organism evidence="2 3">
    <name type="scientific">Saprolegnia diclina (strain VS20)</name>
    <dbReference type="NCBI Taxonomy" id="1156394"/>
    <lineage>
        <taxon>Eukaryota</taxon>
        <taxon>Sar</taxon>
        <taxon>Stramenopiles</taxon>
        <taxon>Oomycota</taxon>
        <taxon>Saprolegniomycetes</taxon>
        <taxon>Saprolegniales</taxon>
        <taxon>Saprolegniaceae</taxon>
        <taxon>Saprolegnia</taxon>
    </lineage>
</organism>
<feature type="region of interest" description="Disordered" evidence="1">
    <location>
        <begin position="94"/>
        <end position="139"/>
    </location>
</feature>
<dbReference type="VEuPathDB" id="FungiDB:SDRG_09520"/>
<proteinExistence type="predicted"/>